<feature type="transmembrane region" description="Helical" evidence="1">
    <location>
        <begin position="290"/>
        <end position="310"/>
    </location>
</feature>
<keyword evidence="1" id="KW-1133">Transmembrane helix</keyword>
<name>A0A497XBA6_9PROT</name>
<feature type="transmembrane region" description="Helical" evidence="1">
    <location>
        <begin position="169"/>
        <end position="194"/>
    </location>
</feature>
<dbReference type="AlphaFoldDB" id="A0A497XBA6"/>
<dbReference type="OrthoDB" id="9134621at2"/>
<dbReference type="RefSeq" id="WP_124962413.1">
    <property type="nucleotide sequence ID" value="NZ_BHVV01000003.1"/>
</dbReference>
<proteinExistence type="predicted"/>
<keyword evidence="3" id="KW-1185">Reference proteome</keyword>
<feature type="transmembrane region" description="Helical" evidence="1">
    <location>
        <begin position="12"/>
        <end position="30"/>
    </location>
</feature>
<evidence type="ECO:0008006" key="4">
    <source>
        <dbReference type="Google" id="ProtNLM"/>
    </source>
</evidence>
<protein>
    <recommendedName>
        <fullName evidence="4">Dolichyl-phosphate-mannose-protein mannosyltransferase</fullName>
    </recommendedName>
</protein>
<comment type="caution">
    <text evidence="2">The sequence shown here is derived from an EMBL/GenBank/DDBJ whole genome shotgun (WGS) entry which is preliminary data.</text>
</comment>
<dbReference type="Proteomes" id="UP000268908">
    <property type="component" value="Unassembled WGS sequence"/>
</dbReference>
<gene>
    <name evidence="2" type="ORF">DFR35_2293</name>
</gene>
<keyword evidence="1" id="KW-0472">Membrane</keyword>
<feature type="transmembrane region" description="Helical" evidence="1">
    <location>
        <begin position="387"/>
        <end position="405"/>
    </location>
</feature>
<dbReference type="EMBL" id="RCCI01000006">
    <property type="protein sequence ID" value="RLJ63663.1"/>
    <property type="molecule type" value="Genomic_DNA"/>
</dbReference>
<feature type="transmembrane region" description="Helical" evidence="1">
    <location>
        <begin position="364"/>
        <end position="380"/>
    </location>
</feature>
<organism evidence="2 3">
    <name type="scientific">Sulfurisoma sediminicola</name>
    <dbReference type="NCBI Taxonomy" id="1381557"/>
    <lineage>
        <taxon>Bacteria</taxon>
        <taxon>Pseudomonadati</taxon>
        <taxon>Pseudomonadota</taxon>
        <taxon>Betaproteobacteria</taxon>
        <taxon>Nitrosomonadales</taxon>
        <taxon>Sterolibacteriaceae</taxon>
        <taxon>Sulfurisoma</taxon>
    </lineage>
</organism>
<accession>A0A497XBA6</accession>
<sequence length="567" mass="62336">MSVAEHGCRDFLRASVIITLAAMAYIYWFAEPDGPIFHRLLYRHDLAGAIGLLFLLALLPLSKRVALDPTAIALAVARYHWLIAGMVWLLLSIGSRYLYHSHPLSMDEYAASFQAAVFANGSLAGRVPPQLMDWVLPDEFQGHFFAVNRVTGDLASAYWPGFALLLAPFVWLGIPWACNPLIVAASVLLAGQLAREVVGQESARGWAILLALASPAFTLNGISFYSMPAHLLFNLIFVWLLLRPSPGRVFLAGVVGSFALVLHNPYPHLLFSLPWLAWLVFRRDGGMRNALLLALGYMPLLLLLGVGWIATLGALRQLGQATVTSGAQAEQWPWLVRVAIGLTRPFHFPDEITLSRRLASLVKLWLWSAPFLLFMAVLAANRLRNPLLKLMGASLLLTILGYFLVPVTQGHGWGDRYSHSAFGVLPVLAAAWMCSTPAQGNRDATLLPLVAKAALLSLLLATGLRAWQIGTFMNDHLAQLPPYPKDRPAIVFVGKGYYSRDLVQNDPWLRTQPWVFASRGKDVDIDVAEKLLPGGCIYADGWHGWTFAVPGDKSRQPSVTTSKPSPC</sequence>
<feature type="transmembrane region" description="Helical" evidence="1">
    <location>
        <begin position="81"/>
        <end position="99"/>
    </location>
</feature>
<feature type="transmembrane region" description="Helical" evidence="1">
    <location>
        <begin position="206"/>
        <end position="229"/>
    </location>
</feature>
<reference evidence="2 3" key="1">
    <citation type="submission" date="2018-10" db="EMBL/GenBank/DDBJ databases">
        <title>Genomic Encyclopedia of Type Strains, Phase IV (KMG-IV): sequencing the most valuable type-strain genomes for metagenomic binning, comparative biology and taxonomic classification.</title>
        <authorList>
            <person name="Goeker M."/>
        </authorList>
    </citation>
    <scope>NUCLEOTIDE SEQUENCE [LARGE SCALE GENOMIC DNA]</scope>
    <source>
        <strain evidence="2 3">DSM 26916</strain>
    </source>
</reference>
<feature type="transmembrane region" description="Helical" evidence="1">
    <location>
        <begin position="249"/>
        <end position="278"/>
    </location>
</feature>
<evidence type="ECO:0000313" key="3">
    <source>
        <dbReference type="Proteomes" id="UP000268908"/>
    </source>
</evidence>
<evidence type="ECO:0000313" key="2">
    <source>
        <dbReference type="EMBL" id="RLJ63663.1"/>
    </source>
</evidence>
<keyword evidence="1" id="KW-0812">Transmembrane</keyword>
<evidence type="ECO:0000256" key="1">
    <source>
        <dbReference type="SAM" id="Phobius"/>
    </source>
</evidence>
<feature type="transmembrane region" description="Helical" evidence="1">
    <location>
        <begin position="446"/>
        <end position="467"/>
    </location>
</feature>
<feature type="transmembrane region" description="Helical" evidence="1">
    <location>
        <begin position="42"/>
        <end position="61"/>
    </location>
</feature>